<proteinExistence type="predicted"/>
<name>W0RFG8_9BACT</name>
<dbReference type="STRING" id="861299.J421_1548"/>
<dbReference type="KEGG" id="gba:J421_1548"/>
<dbReference type="Proteomes" id="UP000019151">
    <property type="component" value="Chromosome"/>
</dbReference>
<dbReference type="HOGENOM" id="CLU_073550_0_0_0"/>
<dbReference type="Gene3D" id="2.60.120.620">
    <property type="entry name" value="q2cbj1_9rhob like domain"/>
    <property type="match status" value="1"/>
</dbReference>
<dbReference type="InParanoid" id="W0RFG8"/>
<accession>W0RFG8</accession>
<dbReference type="InterPro" id="IPR018655">
    <property type="entry name" value="DUF2086"/>
</dbReference>
<dbReference type="EMBL" id="CP007128">
    <property type="protein sequence ID" value="AHG89085.1"/>
    <property type="molecule type" value="Genomic_DNA"/>
</dbReference>
<evidence type="ECO:0008006" key="3">
    <source>
        <dbReference type="Google" id="ProtNLM"/>
    </source>
</evidence>
<keyword evidence="2" id="KW-1185">Reference proteome</keyword>
<evidence type="ECO:0000313" key="1">
    <source>
        <dbReference type="EMBL" id="AHG89085.1"/>
    </source>
</evidence>
<dbReference type="Pfam" id="PF09859">
    <property type="entry name" value="Oxygenase-NA"/>
    <property type="match status" value="1"/>
</dbReference>
<protein>
    <recommendedName>
        <fullName evidence="3">Fe2OG dioxygenase domain-containing protein</fullName>
    </recommendedName>
</protein>
<dbReference type="eggNOG" id="COG3826">
    <property type="taxonomic scope" value="Bacteria"/>
</dbReference>
<evidence type="ECO:0000313" key="2">
    <source>
        <dbReference type="Proteomes" id="UP000019151"/>
    </source>
</evidence>
<dbReference type="PATRIC" id="fig|861299.3.peg.1571"/>
<organism evidence="1 2">
    <name type="scientific">Gemmatirosa kalamazoonensis</name>
    <dbReference type="NCBI Taxonomy" id="861299"/>
    <lineage>
        <taxon>Bacteria</taxon>
        <taxon>Pseudomonadati</taxon>
        <taxon>Gemmatimonadota</taxon>
        <taxon>Gemmatimonadia</taxon>
        <taxon>Gemmatimonadales</taxon>
        <taxon>Gemmatimonadaceae</taxon>
        <taxon>Gemmatirosa</taxon>
    </lineage>
</organism>
<reference evidence="1 2" key="1">
    <citation type="journal article" date="2014" name="Genome Announc.">
        <title>Genome Sequence and Methylome of Soil Bacterium Gemmatirosa kalamazoonensis KBS708T, a Member of the Rarely Cultivated Gemmatimonadetes Phylum.</title>
        <authorList>
            <person name="Debruyn J.M."/>
            <person name="Radosevich M."/>
            <person name="Wommack K.E."/>
            <person name="Polson S.W."/>
            <person name="Hauser L.J."/>
            <person name="Fawaz M.N."/>
            <person name="Korlach J."/>
            <person name="Tsai Y.C."/>
        </authorList>
    </citation>
    <scope>NUCLEOTIDE SEQUENCE [LARGE SCALE GENOMIC DNA]</scope>
    <source>
        <strain evidence="1 2">KBS708</strain>
    </source>
</reference>
<dbReference type="AlphaFoldDB" id="W0RFG8"/>
<sequence length="240" mass="26329">MTTDTTSIAARVAALDWSALARDLDARGWAETPPLLSAAECDRLAALFDDDARFRARVDMARHRFGEGRYKYFAEPLPAEVAALRQALYPPLAAVANRWAALLGGEADFPDTLDAFRARCAAAGQTRPTPLLLRYEAGGYNCLHQDLYGAVAFPFQAMAMLREPERDFTGGEFLLVEQRPRAQSAGTALRPARGAIVLFTTRTRPVAGARGHYRVQMRHGVSPVRSGRRETLGVIFHDAA</sequence>
<dbReference type="OrthoDB" id="9781972at2"/>
<dbReference type="RefSeq" id="WP_025410599.1">
    <property type="nucleotide sequence ID" value="NZ_CP007128.1"/>
</dbReference>
<gene>
    <name evidence="1" type="ORF">J421_1548</name>
</gene>